<dbReference type="Gene3D" id="1.10.10.60">
    <property type="entry name" value="Homeodomain-like"/>
    <property type="match status" value="1"/>
</dbReference>
<keyword evidence="3" id="KW-0804">Transcription</keyword>
<evidence type="ECO:0000256" key="1">
    <source>
        <dbReference type="ARBA" id="ARBA00023015"/>
    </source>
</evidence>
<reference evidence="6" key="1">
    <citation type="submission" date="2016-10" db="EMBL/GenBank/DDBJ databases">
        <authorList>
            <person name="Varghese N."/>
            <person name="Submissions S."/>
        </authorList>
    </citation>
    <scope>NUCLEOTIDE SEQUENCE [LARGE SCALE GENOMIC DNA]</scope>
    <source>
        <strain evidence="6">CGMCC 1.10370</strain>
    </source>
</reference>
<evidence type="ECO:0000256" key="3">
    <source>
        <dbReference type="ARBA" id="ARBA00023163"/>
    </source>
</evidence>
<dbReference type="OrthoDB" id="2666928at2"/>
<dbReference type="Proteomes" id="UP000199672">
    <property type="component" value="Unassembled WGS sequence"/>
</dbReference>
<dbReference type="InterPro" id="IPR020449">
    <property type="entry name" value="Tscrpt_reg_AraC-type_HTH"/>
</dbReference>
<evidence type="ECO:0000256" key="2">
    <source>
        <dbReference type="ARBA" id="ARBA00023125"/>
    </source>
</evidence>
<dbReference type="GO" id="GO:0003700">
    <property type="term" value="F:DNA-binding transcription factor activity"/>
    <property type="evidence" value="ECO:0007669"/>
    <property type="project" value="InterPro"/>
</dbReference>
<feature type="domain" description="HTH araC/xylS-type" evidence="4">
    <location>
        <begin position="172"/>
        <end position="270"/>
    </location>
</feature>
<keyword evidence="2" id="KW-0238">DNA-binding</keyword>
<dbReference type="PROSITE" id="PS00041">
    <property type="entry name" value="HTH_ARAC_FAMILY_1"/>
    <property type="match status" value="1"/>
</dbReference>
<protein>
    <submittedName>
        <fullName evidence="5">Transcriptional regulator, AraC family</fullName>
    </submittedName>
</protein>
<dbReference type="InterPro" id="IPR018060">
    <property type="entry name" value="HTH_AraC"/>
</dbReference>
<evidence type="ECO:0000313" key="6">
    <source>
        <dbReference type="Proteomes" id="UP000199672"/>
    </source>
</evidence>
<dbReference type="Pfam" id="PF12833">
    <property type="entry name" value="HTH_18"/>
    <property type="match status" value="1"/>
</dbReference>
<dbReference type="PRINTS" id="PR00032">
    <property type="entry name" value="HTHARAC"/>
</dbReference>
<evidence type="ECO:0000313" key="5">
    <source>
        <dbReference type="EMBL" id="SFD19681.1"/>
    </source>
</evidence>
<name>A0A1I1QC69_9FLAO</name>
<dbReference type="STRING" id="739143.SAMN05216297_105218"/>
<organism evidence="5 6">
    <name type="scientific">Flavobacterium phragmitis</name>
    <dbReference type="NCBI Taxonomy" id="739143"/>
    <lineage>
        <taxon>Bacteria</taxon>
        <taxon>Pseudomonadati</taxon>
        <taxon>Bacteroidota</taxon>
        <taxon>Flavobacteriia</taxon>
        <taxon>Flavobacteriales</taxon>
        <taxon>Flavobacteriaceae</taxon>
        <taxon>Flavobacterium</taxon>
    </lineage>
</organism>
<dbReference type="SUPFAM" id="SSF46689">
    <property type="entry name" value="Homeodomain-like"/>
    <property type="match status" value="1"/>
</dbReference>
<dbReference type="InterPro" id="IPR018062">
    <property type="entry name" value="HTH_AraC-typ_CS"/>
</dbReference>
<accession>A0A1I1QC69</accession>
<dbReference type="InterPro" id="IPR009057">
    <property type="entry name" value="Homeodomain-like_sf"/>
</dbReference>
<proteinExistence type="predicted"/>
<dbReference type="PANTHER" id="PTHR43280">
    <property type="entry name" value="ARAC-FAMILY TRANSCRIPTIONAL REGULATOR"/>
    <property type="match status" value="1"/>
</dbReference>
<dbReference type="PROSITE" id="PS01124">
    <property type="entry name" value="HTH_ARAC_FAMILY_2"/>
    <property type="match status" value="1"/>
</dbReference>
<dbReference type="RefSeq" id="WP_091493183.1">
    <property type="nucleotide sequence ID" value="NZ_FOMH01000005.1"/>
</dbReference>
<dbReference type="PANTHER" id="PTHR43280:SF32">
    <property type="entry name" value="TRANSCRIPTIONAL REGULATORY PROTEIN"/>
    <property type="match status" value="1"/>
</dbReference>
<dbReference type="EMBL" id="FOMH01000005">
    <property type="protein sequence ID" value="SFD19681.1"/>
    <property type="molecule type" value="Genomic_DNA"/>
</dbReference>
<sequence>MTEIFKVFKITASESEKIMQSVNEPHSHDFEELIIGNKGQLEHFIDFNSKLIDAPFISFVTQGKIHRAKPLIKDGECDMWVLRFKSEFIAETTFSLYASFHDKANISLQSNQCFEKLDILCKMIYDEYIQEAPDLAVIRQLLSALFTIIESERRKLNLDNDESKKIHSSTFKNFLRLLEEHYKESKDVNFYAEKLFMTSRNLNLICQNILQQSVSEIIETRKLTEAKNLLMTTDKNIAEIGYELGFNEKTYFTHAFKRKSGMTPTEFRDEMQKLLS</sequence>
<keyword evidence="6" id="KW-1185">Reference proteome</keyword>
<evidence type="ECO:0000259" key="4">
    <source>
        <dbReference type="PROSITE" id="PS01124"/>
    </source>
</evidence>
<dbReference type="GO" id="GO:0043565">
    <property type="term" value="F:sequence-specific DNA binding"/>
    <property type="evidence" value="ECO:0007669"/>
    <property type="project" value="InterPro"/>
</dbReference>
<keyword evidence="1" id="KW-0805">Transcription regulation</keyword>
<dbReference type="SMART" id="SM00342">
    <property type="entry name" value="HTH_ARAC"/>
    <property type="match status" value="1"/>
</dbReference>
<dbReference type="AlphaFoldDB" id="A0A1I1QC69"/>
<gene>
    <name evidence="5" type="ORF">SAMN05216297_105218</name>
</gene>